<protein>
    <recommendedName>
        <fullName evidence="9">Transmembrane protein 179</fullName>
    </recommendedName>
</protein>
<evidence type="ECO:0000256" key="6">
    <source>
        <dbReference type="SAM" id="Phobius"/>
    </source>
</evidence>
<dbReference type="InterPro" id="IPR029673">
    <property type="entry name" value="TMEM179"/>
</dbReference>
<sequence length="229" mass="25903">MGISNLTVLCQITAFVLSFILSFFIFVPLAVNQYQFNGHCLLYATGTWNATSEQLTNVQWGPNSACGFGMFIGVVMMLLTIFYMCIDALHLLRDTDSSWLDSCLTTLVSFVIMLMLFAESITISVGFKHWCNVITTQPAGLVSCELAPFIPFDSSDNIDASSFYIHMKMAEFGSWSSFICWAFLFATSVIRVIRYQQHESFMTSVNRERERILQKYGPRNRGEYSAVPT</sequence>
<dbReference type="Proteomes" id="UP000828390">
    <property type="component" value="Unassembled WGS sequence"/>
</dbReference>
<organism evidence="7 8">
    <name type="scientific">Dreissena polymorpha</name>
    <name type="common">Zebra mussel</name>
    <name type="synonym">Mytilus polymorpha</name>
    <dbReference type="NCBI Taxonomy" id="45954"/>
    <lineage>
        <taxon>Eukaryota</taxon>
        <taxon>Metazoa</taxon>
        <taxon>Spiralia</taxon>
        <taxon>Lophotrochozoa</taxon>
        <taxon>Mollusca</taxon>
        <taxon>Bivalvia</taxon>
        <taxon>Autobranchia</taxon>
        <taxon>Heteroconchia</taxon>
        <taxon>Euheterodonta</taxon>
        <taxon>Imparidentia</taxon>
        <taxon>Neoheterodontei</taxon>
        <taxon>Myida</taxon>
        <taxon>Dreissenoidea</taxon>
        <taxon>Dreissenidae</taxon>
        <taxon>Dreissena</taxon>
    </lineage>
</organism>
<dbReference type="PANTHER" id="PTHR31872:SF4">
    <property type="entry name" value="TRANSMEMBRANE PROTEIN 179"/>
    <property type="match status" value="1"/>
</dbReference>
<name>A0A9D4LAF1_DREPO</name>
<comment type="subcellular location">
    <subcellularLocation>
        <location evidence="1">Membrane</location>
        <topology evidence="1">Multi-pass membrane protein</topology>
    </subcellularLocation>
</comment>
<dbReference type="InterPro" id="IPR059010">
    <property type="entry name" value="TMEM179-179B"/>
</dbReference>
<comment type="similarity">
    <text evidence="5">Belongs to the TMEM179 family.</text>
</comment>
<proteinExistence type="inferred from homology"/>
<keyword evidence="4 6" id="KW-0472">Membrane</keyword>
<evidence type="ECO:0000256" key="2">
    <source>
        <dbReference type="ARBA" id="ARBA00022692"/>
    </source>
</evidence>
<feature type="transmembrane region" description="Helical" evidence="6">
    <location>
        <begin position="12"/>
        <end position="31"/>
    </location>
</feature>
<keyword evidence="8" id="KW-1185">Reference proteome</keyword>
<feature type="transmembrane region" description="Helical" evidence="6">
    <location>
        <begin position="67"/>
        <end position="86"/>
    </location>
</feature>
<dbReference type="OrthoDB" id="6423876at2759"/>
<comment type="caution">
    <text evidence="7">The sequence shown here is derived from an EMBL/GenBank/DDBJ whole genome shotgun (WGS) entry which is preliminary data.</text>
</comment>
<evidence type="ECO:0000313" key="7">
    <source>
        <dbReference type="EMBL" id="KAH3853406.1"/>
    </source>
</evidence>
<feature type="transmembrane region" description="Helical" evidence="6">
    <location>
        <begin position="98"/>
        <end position="118"/>
    </location>
</feature>
<dbReference type="EMBL" id="JAIWYP010000003">
    <property type="protein sequence ID" value="KAH3853406.1"/>
    <property type="molecule type" value="Genomic_DNA"/>
</dbReference>
<evidence type="ECO:0000256" key="5">
    <source>
        <dbReference type="ARBA" id="ARBA00093776"/>
    </source>
</evidence>
<dbReference type="PANTHER" id="PTHR31872">
    <property type="entry name" value="TRANSMEMBRANE PROTEIN 179"/>
    <property type="match status" value="1"/>
</dbReference>
<accession>A0A9D4LAF1</accession>
<reference evidence="7" key="1">
    <citation type="journal article" date="2019" name="bioRxiv">
        <title>The Genome of the Zebra Mussel, Dreissena polymorpha: A Resource for Invasive Species Research.</title>
        <authorList>
            <person name="McCartney M.A."/>
            <person name="Auch B."/>
            <person name="Kono T."/>
            <person name="Mallez S."/>
            <person name="Zhang Y."/>
            <person name="Obille A."/>
            <person name="Becker A."/>
            <person name="Abrahante J.E."/>
            <person name="Garbe J."/>
            <person name="Badalamenti J.P."/>
            <person name="Herman A."/>
            <person name="Mangelson H."/>
            <person name="Liachko I."/>
            <person name="Sullivan S."/>
            <person name="Sone E.D."/>
            <person name="Koren S."/>
            <person name="Silverstein K.A.T."/>
            <person name="Beckman K.B."/>
            <person name="Gohl D.M."/>
        </authorList>
    </citation>
    <scope>NUCLEOTIDE SEQUENCE</scope>
    <source>
        <strain evidence="7">Duluth1</strain>
        <tissue evidence="7">Whole animal</tissue>
    </source>
</reference>
<dbReference type="AlphaFoldDB" id="A0A9D4LAF1"/>
<gene>
    <name evidence="7" type="ORF">DPMN_095929</name>
</gene>
<evidence type="ECO:0000256" key="1">
    <source>
        <dbReference type="ARBA" id="ARBA00004141"/>
    </source>
</evidence>
<feature type="transmembrane region" description="Helical" evidence="6">
    <location>
        <begin position="172"/>
        <end position="193"/>
    </location>
</feature>
<keyword evidence="3 6" id="KW-1133">Transmembrane helix</keyword>
<keyword evidence="2 6" id="KW-0812">Transmembrane</keyword>
<reference evidence="7" key="2">
    <citation type="submission" date="2020-11" db="EMBL/GenBank/DDBJ databases">
        <authorList>
            <person name="McCartney M.A."/>
            <person name="Auch B."/>
            <person name="Kono T."/>
            <person name="Mallez S."/>
            <person name="Becker A."/>
            <person name="Gohl D.M."/>
            <person name="Silverstein K.A.T."/>
            <person name="Koren S."/>
            <person name="Bechman K.B."/>
            <person name="Herman A."/>
            <person name="Abrahante J.E."/>
            <person name="Garbe J."/>
        </authorList>
    </citation>
    <scope>NUCLEOTIDE SEQUENCE</scope>
    <source>
        <strain evidence="7">Duluth1</strain>
        <tissue evidence="7">Whole animal</tissue>
    </source>
</reference>
<dbReference type="Pfam" id="PF26158">
    <property type="entry name" value="Claudin_TMEM179-179B"/>
    <property type="match status" value="1"/>
</dbReference>
<evidence type="ECO:0000256" key="3">
    <source>
        <dbReference type="ARBA" id="ARBA00022989"/>
    </source>
</evidence>
<evidence type="ECO:0008006" key="9">
    <source>
        <dbReference type="Google" id="ProtNLM"/>
    </source>
</evidence>
<evidence type="ECO:0000313" key="8">
    <source>
        <dbReference type="Proteomes" id="UP000828390"/>
    </source>
</evidence>
<evidence type="ECO:0000256" key="4">
    <source>
        <dbReference type="ARBA" id="ARBA00023136"/>
    </source>
</evidence>